<protein>
    <submittedName>
        <fullName evidence="1">Uncharacterized protein</fullName>
    </submittedName>
</protein>
<accession>A0ABQ6F1R6</accession>
<gene>
    <name evidence="1" type="ORF">GCM10007938_25060</name>
</gene>
<comment type="caution">
    <text evidence="1">The sequence shown here is derived from an EMBL/GenBank/DDBJ whole genome shotgun (WGS) entry which is preliminary data.</text>
</comment>
<evidence type="ECO:0000313" key="1">
    <source>
        <dbReference type="EMBL" id="GLT18725.1"/>
    </source>
</evidence>
<proteinExistence type="predicted"/>
<keyword evidence="2" id="KW-1185">Reference proteome</keyword>
<dbReference type="Proteomes" id="UP001157138">
    <property type="component" value="Unassembled WGS sequence"/>
</dbReference>
<evidence type="ECO:0000313" key="2">
    <source>
        <dbReference type="Proteomes" id="UP001157138"/>
    </source>
</evidence>
<sequence length="69" mass="7737">MDFSPLSPPFIVYVKNEIKISLLSQARIGLKLANQILSHCILDDFLSYGSIETKTPTKNTEMITIVIII</sequence>
<reference evidence="2" key="1">
    <citation type="journal article" date="2019" name="Int. J. Syst. Evol. Microbiol.">
        <title>The Global Catalogue of Microorganisms (GCM) 10K type strain sequencing project: providing services to taxonomists for standard genome sequencing and annotation.</title>
        <authorList>
            <consortium name="The Broad Institute Genomics Platform"/>
            <consortium name="The Broad Institute Genome Sequencing Center for Infectious Disease"/>
            <person name="Wu L."/>
            <person name="Ma J."/>
        </authorList>
    </citation>
    <scope>NUCLEOTIDE SEQUENCE [LARGE SCALE GENOMIC DNA]</scope>
    <source>
        <strain evidence="2">NBRC 108723</strain>
    </source>
</reference>
<organism evidence="1 2">
    <name type="scientific">Vibrio zhanjiangensis</name>
    <dbReference type="NCBI Taxonomy" id="1046128"/>
    <lineage>
        <taxon>Bacteria</taxon>
        <taxon>Pseudomonadati</taxon>
        <taxon>Pseudomonadota</taxon>
        <taxon>Gammaproteobacteria</taxon>
        <taxon>Vibrionales</taxon>
        <taxon>Vibrionaceae</taxon>
        <taxon>Vibrio</taxon>
    </lineage>
</organism>
<dbReference type="EMBL" id="BSPW01000053">
    <property type="protein sequence ID" value="GLT18725.1"/>
    <property type="molecule type" value="Genomic_DNA"/>
</dbReference>
<name>A0ABQ6F1R6_9VIBR</name>